<dbReference type="CDD" id="cd09165">
    <property type="entry name" value="PLDc_PaPPK1_C1_like"/>
    <property type="match status" value="1"/>
</dbReference>
<protein>
    <recommendedName>
        <fullName evidence="6 7">Polyphosphate kinase</fullName>
        <ecNumber evidence="6 7">2.7.4.1</ecNumber>
    </recommendedName>
    <alternativeName>
        <fullName evidence="6">ATP-polyphosphate phosphotransferase</fullName>
    </alternativeName>
    <alternativeName>
        <fullName evidence="6">Polyphosphoric acid kinase</fullName>
    </alternativeName>
</protein>
<dbReference type="EC" id="2.7.4.1" evidence="6 7"/>
<feature type="domain" description="Polyphosphate kinase C-terminal" evidence="12">
    <location>
        <begin position="321"/>
        <end position="484"/>
    </location>
</feature>
<evidence type="ECO:0000259" key="12">
    <source>
        <dbReference type="Pfam" id="PF17941"/>
    </source>
</evidence>
<reference evidence="13" key="2">
    <citation type="submission" date="2021-04" db="EMBL/GenBank/DDBJ databases">
        <authorList>
            <person name="Gilroy R."/>
        </authorList>
    </citation>
    <scope>NUCLEOTIDE SEQUENCE</scope>
    <source>
        <strain evidence="13">14975</strain>
    </source>
</reference>
<dbReference type="Pfam" id="PF17941">
    <property type="entry name" value="PP_kinase_C_1"/>
    <property type="match status" value="1"/>
</dbReference>
<evidence type="ECO:0000259" key="10">
    <source>
        <dbReference type="Pfam" id="PF13089"/>
    </source>
</evidence>
<dbReference type="AlphaFoldDB" id="A0A9D2AGZ1"/>
<reference evidence="13" key="1">
    <citation type="journal article" date="2021" name="PeerJ">
        <title>Extensive microbial diversity within the chicken gut microbiome revealed by metagenomics and culture.</title>
        <authorList>
            <person name="Gilroy R."/>
            <person name="Ravi A."/>
            <person name="Getino M."/>
            <person name="Pursley I."/>
            <person name="Horton D.L."/>
            <person name="Alikhan N.F."/>
            <person name="Baker D."/>
            <person name="Gharbi K."/>
            <person name="Hall N."/>
            <person name="Watson M."/>
            <person name="Adriaenssens E.M."/>
            <person name="Foster-Nyarko E."/>
            <person name="Jarju S."/>
            <person name="Secka A."/>
            <person name="Antonio M."/>
            <person name="Oren A."/>
            <person name="Chaudhuri R.R."/>
            <person name="La Ragione R."/>
            <person name="Hildebrand F."/>
            <person name="Pallen M.J."/>
        </authorList>
    </citation>
    <scope>NUCLEOTIDE SEQUENCE</scope>
    <source>
        <strain evidence="13">14975</strain>
    </source>
</reference>
<dbReference type="InterPro" id="IPR025200">
    <property type="entry name" value="PPK_C_dom2"/>
</dbReference>
<dbReference type="Gene3D" id="3.30.870.10">
    <property type="entry name" value="Endonuclease Chain A"/>
    <property type="match status" value="2"/>
</dbReference>
<evidence type="ECO:0000256" key="5">
    <source>
        <dbReference type="ARBA" id="ARBA00022840"/>
    </source>
</evidence>
<gene>
    <name evidence="13" type="primary">ppk1</name>
    <name evidence="6" type="synonym">ppk</name>
    <name evidence="13" type="ORF">H9862_04510</name>
</gene>
<evidence type="ECO:0000259" key="11">
    <source>
        <dbReference type="Pfam" id="PF13090"/>
    </source>
</evidence>
<feature type="domain" description="Polyphosphate kinase middle" evidence="9">
    <location>
        <begin position="119"/>
        <end position="290"/>
    </location>
</feature>
<feature type="binding site" evidence="6">
    <location>
        <position position="395"/>
    </location>
    <ligand>
        <name>Mg(2+)</name>
        <dbReference type="ChEBI" id="CHEBI:18420"/>
    </ligand>
</feature>
<dbReference type="InterPro" id="IPR025198">
    <property type="entry name" value="PPK_N_dom"/>
</dbReference>
<dbReference type="GO" id="GO:0005524">
    <property type="term" value="F:ATP binding"/>
    <property type="evidence" value="ECO:0007669"/>
    <property type="project" value="UniProtKB-KW"/>
</dbReference>
<dbReference type="Gene3D" id="3.30.1840.10">
    <property type="entry name" value="Polyphosphate kinase middle domain"/>
    <property type="match status" value="1"/>
</dbReference>
<comment type="cofactor">
    <cofactor evidence="6">
        <name>Mg(2+)</name>
        <dbReference type="ChEBI" id="CHEBI:18420"/>
    </cofactor>
</comment>
<dbReference type="PANTHER" id="PTHR30218:SF0">
    <property type="entry name" value="POLYPHOSPHATE KINASE"/>
    <property type="match status" value="1"/>
</dbReference>
<comment type="similarity">
    <text evidence="6 7">Belongs to the polyphosphate kinase 1 (PPK1) family.</text>
</comment>
<dbReference type="NCBIfam" id="TIGR03705">
    <property type="entry name" value="poly_P_kin"/>
    <property type="match status" value="1"/>
</dbReference>
<keyword evidence="2 6" id="KW-0808">Transferase</keyword>
<comment type="catalytic activity">
    <reaction evidence="6 7">
        <text>[phosphate](n) + ATP = [phosphate](n+1) + ADP</text>
        <dbReference type="Rhea" id="RHEA:19573"/>
        <dbReference type="Rhea" id="RHEA-COMP:9859"/>
        <dbReference type="Rhea" id="RHEA-COMP:14280"/>
        <dbReference type="ChEBI" id="CHEBI:16838"/>
        <dbReference type="ChEBI" id="CHEBI:30616"/>
        <dbReference type="ChEBI" id="CHEBI:456216"/>
        <dbReference type="EC" id="2.7.4.1"/>
    </reaction>
</comment>
<dbReference type="InterPro" id="IPR036832">
    <property type="entry name" value="PPK_N_dom_sf"/>
</dbReference>
<keyword evidence="6" id="KW-0479">Metal-binding</keyword>
<dbReference type="SUPFAM" id="SSF56024">
    <property type="entry name" value="Phospholipase D/nuclease"/>
    <property type="match status" value="2"/>
</dbReference>
<dbReference type="Pfam" id="PF02503">
    <property type="entry name" value="PP_kinase"/>
    <property type="match status" value="1"/>
</dbReference>
<dbReference type="PANTHER" id="PTHR30218">
    <property type="entry name" value="POLYPHOSPHATE KINASE"/>
    <property type="match status" value="1"/>
</dbReference>
<name>A0A9D2AGZ1_9BACT</name>
<dbReference type="InterPro" id="IPR036830">
    <property type="entry name" value="PP_kinase_middle_dom_sf"/>
</dbReference>
<evidence type="ECO:0000256" key="8">
    <source>
        <dbReference type="SAM" id="MobiDB-lite"/>
    </source>
</evidence>
<dbReference type="PIRSF" id="PIRSF015589">
    <property type="entry name" value="PP_kinase"/>
    <property type="match status" value="1"/>
</dbReference>
<evidence type="ECO:0000256" key="1">
    <source>
        <dbReference type="ARBA" id="ARBA00022553"/>
    </source>
</evidence>
<dbReference type="EMBL" id="DXFQ01000076">
    <property type="protein sequence ID" value="HIX19850.1"/>
    <property type="molecule type" value="Genomic_DNA"/>
</dbReference>
<dbReference type="Gene3D" id="1.20.58.310">
    <property type="entry name" value="Polyphosphate kinase N-terminal domain"/>
    <property type="match status" value="1"/>
</dbReference>
<feature type="binding site" evidence="6">
    <location>
        <position position="554"/>
    </location>
    <ligand>
        <name>ATP</name>
        <dbReference type="ChEBI" id="CHEBI:30616"/>
    </ligand>
</feature>
<keyword evidence="3 6" id="KW-0547">Nucleotide-binding</keyword>
<evidence type="ECO:0000256" key="7">
    <source>
        <dbReference type="RuleBase" id="RU003800"/>
    </source>
</evidence>
<comment type="PTM">
    <text evidence="6 7">An intermediate of this reaction is the autophosphorylated ppk in which a phosphate is covalently linked to a histidine residue through a N-P bond.</text>
</comment>
<dbReference type="InterPro" id="IPR003414">
    <property type="entry name" value="PP_kinase"/>
</dbReference>
<evidence type="ECO:0000256" key="3">
    <source>
        <dbReference type="ARBA" id="ARBA00022741"/>
    </source>
</evidence>
<keyword evidence="5 6" id="KW-0067">ATP-binding</keyword>
<feature type="binding site" evidence="6">
    <location>
        <position position="458"/>
    </location>
    <ligand>
        <name>ATP</name>
        <dbReference type="ChEBI" id="CHEBI:30616"/>
    </ligand>
</feature>
<evidence type="ECO:0000313" key="13">
    <source>
        <dbReference type="EMBL" id="HIX19850.1"/>
    </source>
</evidence>
<feature type="binding site" evidence="6">
    <location>
        <position position="40"/>
    </location>
    <ligand>
        <name>ATP</name>
        <dbReference type="ChEBI" id="CHEBI:30616"/>
    </ligand>
</feature>
<keyword evidence="6" id="KW-0460">Magnesium</keyword>
<organism evidence="13 14">
    <name type="scientific">Candidatus Akkermansia intestinigallinarum</name>
    <dbReference type="NCBI Taxonomy" id="2838431"/>
    <lineage>
        <taxon>Bacteria</taxon>
        <taxon>Pseudomonadati</taxon>
        <taxon>Verrucomicrobiota</taxon>
        <taxon>Verrucomicrobiia</taxon>
        <taxon>Verrucomicrobiales</taxon>
        <taxon>Akkermansiaceae</taxon>
        <taxon>Akkermansia</taxon>
    </lineage>
</organism>
<dbReference type="HAMAP" id="MF_00347">
    <property type="entry name" value="Polyphosphate_kinase"/>
    <property type="match status" value="1"/>
</dbReference>
<evidence type="ECO:0000256" key="4">
    <source>
        <dbReference type="ARBA" id="ARBA00022777"/>
    </source>
</evidence>
<dbReference type="GO" id="GO:0009358">
    <property type="term" value="C:polyphosphate kinase complex"/>
    <property type="evidence" value="ECO:0007669"/>
    <property type="project" value="InterPro"/>
</dbReference>
<dbReference type="SUPFAM" id="SSF140356">
    <property type="entry name" value="PPK N-terminal domain-like"/>
    <property type="match status" value="1"/>
</dbReference>
<feature type="binding site" evidence="6">
    <location>
        <position position="365"/>
    </location>
    <ligand>
        <name>Mg(2+)</name>
        <dbReference type="ChEBI" id="CHEBI:18420"/>
    </ligand>
</feature>
<feature type="domain" description="Polyphosphate kinase N-terminal" evidence="10">
    <location>
        <begin position="2"/>
        <end position="105"/>
    </location>
</feature>
<dbReference type="SUPFAM" id="SSF143724">
    <property type="entry name" value="PHP14-like"/>
    <property type="match status" value="1"/>
</dbReference>
<comment type="function">
    <text evidence="6 7">Catalyzes the reversible transfer of the terminal phosphate of ATP to form a long-chain polyphosphate (polyP).</text>
</comment>
<proteinExistence type="inferred from homology"/>
<dbReference type="Pfam" id="PF13090">
    <property type="entry name" value="PP_kinase_C"/>
    <property type="match status" value="1"/>
</dbReference>
<dbReference type="InterPro" id="IPR041108">
    <property type="entry name" value="PP_kinase_C_1"/>
</dbReference>
<dbReference type="GO" id="GO:0008976">
    <property type="term" value="F:polyphosphate kinase activity"/>
    <property type="evidence" value="ECO:0007669"/>
    <property type="project" value="UniProtKB-UniRule"/>
</dbReference>
<accession>A0A9D2AGZ1</accession>
<evidence type="ECO:0000256" key="6">
    <source>
        <dbReference type="HAMAP-Rule" id="MF_00347"/>
    </source>
</evidence>
<evidence type="ECO:0000256" key="2">
    <source>
        <dbReference type="ARBA" id="ARBA00022679"/>
    </source>
</evidence>
<dbReference type="GO" id="GO:0006799">
    <property type="term" value="P:polyphosphate biosynthetic process"/>
    <property type="evidence" value="ECO:0007669"/>
    <property type="project" value="UniProtKB-UniRule"/>
</dbReference>
<feature type="domain" description="Polyphosphate kinase C-terminal" evidence="11">
    <location>
        <begin position="493"/>
        <end position="659"/>
    </location>
</feature>
<feature type="active site" description="Phosphohistidine intermediate" evidence="6">
    <location>
        <position position="425"/>
    </location>
</feature>
<keyword evidence="4 6" id="KW-0418">Kinase</keyword>
<feature type="region of interest" description="Disordered" evidence="8">
    <location>
        <begin position="670"/>
        <end position="695"/>
    </location>
</feature>
<dbReference type="Pfam" id="PF13089">
    <property type="entry name" value="PP_kinase_N"/>
    <property type="match status" value="1"/>
</dbReference>
<dbReference type="Proteomes" id="UP000823964">
    <property type="component" value="Unassembled WGS sequence"/>
</dbReference>
<dbReference type="InterPro" id="IPR024953">
    <property type="entry name" value="PP_kinase_middle"/>
</dbReference>
<feature type="compositionally biased region" description="Low complexity" evidence="8">
    <location>
        <begin position="671"/>
        <end position="683"/>
    </location>
</feature>
<sequence length="695" mass="78135">MYINREISWLEFNQRVLDQARRTDLPLLERIKFLAITASNLDEFFQVRVGGLMLLHQSGKLTTDPAGLSPHEQLESIRVRVADMVRQQYALMNDELLPLLRREGLSPVAMHELPAASYAALEQLFRDNVAPLLTPLAMEVEQPPTLPSLSLIIALELGHGESEETRFVAVPLPESLPRRVHSAALGKEGYVMLEDLVMSFIGGLFPGERVLHAVPFRVTRNGDIAVVEAEGGDFAREMEEVLVARKFSGCVRLELPAEAPRDFADRIAAVAEADETAMTERVPGMLRLVDWGSLAFEPGNDHLKIETWLPVYPASVDPGLSMFENIAQGDILINNPYENYEPVVRLVEEAADDPDVLVIKQVLYRTAHHSRFIAALCRAAENGKQVTVLVELKARFDEGHNLVQAERLQRSGVQVVYGVRGFKTHAKILLIVRREDGSLRRYCHFGTGNYNEKTARIYSDLSLLTCREELGADASQFFNSVTGLTRLMEFRRLYASPAMMKARLLELIEGEISRAERGERAYVRAKMNSLNDAEMIRALDRAADAGVEVSLNVRGICCWAPSTAKARRHAHLVSIVDRYLEHARIFSFHNGGNALVYIASADWMNRNLNRRVELMIPVLDPAVARRVTEILDACFRDNTQAYLIEPDGSSHPVRRVGKAFRMQEYLHRRASQQARSRAQASQRTLVPHLPRKTQG</sequence>
<dbReference type="GO" id="GO:0046872">
    <property type="term" value="F:metal ion binding"/>
    <property type="evidence" value="ECO:0007669"/>
    <property type="project" value="UniProtKB-KW"/>
</dbReference>
<evidence type="ECO:0000259" key="9">
    <source>
        <dbReference type="Pfam" id="PF02503"/>
    </source>
</evidence>
<evidence type="ECO:0000313" key="14">
    <source>
        <dbReference type="Proteomes" id="UP000823964"/>
    </source>
</evidence>
<dbReference type="NCBIfam" id="NF003921">
    <property type="entry name" value="PRK05443.2-2"/>
    <property type="match status" value="1"/>
</dbReference>
<keyword evidence="1 6" id="KW-0597">Phosphoprotein</keyword>
<feature type="binding site" evidence="6">
    <location>
        <position position="582"/>
    </location>
    <ligand>
        <name>ATP</name>
        <dbReference type="ChEBI" id="CHEBI:30616"/>
    </ligand>
</feature>
<comment type="caution">
    <text evidence="13">The sequence shown here is derived from an EMBL/GenBank/DDBJ whole genome shotgun (WGS) entry which is preliminary data.</text>
</comment>